<dbReference type="Pfam" id="PF26168">
    <property type="entry name" value="Glyco_transf_N"/>
    <property type="match status" value="1"/>
</dbReference>
<dbReference type="PANTHER" id="PTHR48044">
    <property type="entry name" value="GLYCOSYLTRANSFERASE"/>
    <property type="match status" value="1"/>
</dbReference>
<accession>A0A7J6VYZ0</accession>
<reference evidence="7 8" key="1">
    <citation type="submission" date="2020-06" db="EMBL/GenBank/DDBJ databases">
        <title>Transcriptomic and genomic resources for Thalictrum thalictroides and T. hernandezii: Facilitating candidate gene discovery in an emerging model plant lineage.</title>
        <authorList>
            <person name="Arias T."/>
            <person name="Riano-Pachon D.M."/>
            <person name="Di Stilio V.S."/>
        </authorList>
    </citation>
    <scope>NUCLEOTIDE SEQUENCE [LARGE SCALE GENOMIC DNA]</scope>
    <source>
        <strain evidence="8">cv. WT478/WT964</strain>
        <tissue evidence="7">Leaves</tissue>
    </source>
</reference>
<dbReference type="FunFam" id="3.40.50.2000:FF:000060">
    <property type="entry name" value="Glycosyltransferase"/>
    <property type="match status" value="1"/>
</dbReference>
<dbReference type="PANTHER" id="PTHR48044:SF22">
    <property type="entry name" value="GLYCOSYLTRANSFERASE"/>
    <property type="match status" value="1"/>
</dbReference>
<evidence type="ECO:0000256" key="5">
    <source>
        <dbReference type="SAM" id="MobiDB-lite"/>
    </source>
</evidence>
<keyword evidence="3" id="KW-0328">Glycosyltransferase</keyword>
<feature type="domain" description="Glycosyltransferase N-terminal" evidence="6">
    <location>
        <begin position="33"/>
        <end position="268"/>
    </location>
</feature>
<proteinExistence type="inferred from homology"/>
<comment type="similarity">
    <text evidence="1 3">Belongs to the UDP-glycosyltransferase family.</text>
</comment>
<dbReference type="GO" id="GO:0009690">
    <property type="term" value="P:cytokinin metabolic process"/>
    <property type="evidence" value="ECO:0007669"/>
    <property type="project" value="UniProtKB-ARBA"/>
</dbReference>
<dbReference type="PROSITE" id="PS00375">
    <property type="entry name" value="UDPGT"/>
    <property type="match status" value="1"/>
</dbReference>
<protein>
    <recommendedName>
        <fullName evidence="4">Glycosyltransferase</fullName>
        <ecNumber evidence="4">2.4.1.-</ecNumber>
    </recommendedName>
</protein>
<evidence type="ECO:0000256" key="1">
    <source>
        <dbReference type="ARBA" id="ARBA00009995"/>
    </source>
</evidence>
<feature type="region of interest" description="Disordered" evidence="5">
    <location>
        <begin position="1"/>
        <end position="22"/>
    </location>
</feature>
<dbReference type="GO" id="GO:0050404">
    <property type="term" value="F:zeatin O-beta-D-xylosyltransferase activity"/>
    <property type="evidence" value="ECO:0007669"/>
    <property type="project" value="UniProtKB-ARBA"/>
</dbReference>
<sequence length="492" mass="55088">MVKTQTQSFSDKSTTGVSMASNGTLGEIEIPPAVVVVMVPLPAQGHLNQLLNMARLLSARGVPVHYTGSATHNRQAKHRVHGWEPSAISNIQFDDFHLPPFFTPSPDPYALNKFPAHFQSTFDSTANNLSKPLAALLRTLSTKARRVVVLHDSAMCFAAKEACSIPNGEAYSFHPASASAFLYFILERLSKSTNGEILIPDDLPYVSFEDCFTDSFAKLLHDQYDYAKLDAGDLYNTCRPIEGRFIDLLAEEKLLGNKKQWAIGPLNPISIYVDSKSRRHNCLRWLDKQPKNSVLYVSFGTMTSISDEQIIALALGLEFSKQRFVWALREADKGDIFAEEKESRKFMLPDYYEERVKGTGMIVRDWAPQLEILAHPSTGGFLSHCGWNSCMESLTMGVPIAAWPMHSDQPRNTMLITEVLKVGLVVRDWAQRKEIVPSSTIKTAVNKLMVFEEGEQMRRRAKELGVDIRKAMSDGGTSVKELDSFITHISRR</sequence>
<dbReference type="EMBL" id="JABWDY010024873">
    <property type="protein sequence ID" value="KAF5189907.1"/>
    <property type="molecule type" value="Genomic_DNA"/>
</dbReference>
<dbReference type="InterPro" id="IPR035595">
    <property type="entry name" value="UDP_glycos_trans_CS"/>
</dbReference>
<dbReference type="Proteomes" id="UP000554482">
    <property type="component" value="Unassembled WGS sequence"/>
</dbReference>
<evidence type="ECO:0000256" key="3">
    <source>
        <dbReference type="RuleBase" id="RU003718"/>
    </source>
</evidence>
<evidence type="ECO:0000313" key="7">
    <source>
        <dbReference type="EMBL" id="KAF5189907.1"/>
    </source>
</evidence>
<dbReference type="EC" id="2.4.1.-" evidence="4"/>
<dbReference type="Gene3D" id="3.40.50.2000">
    <property type="entry name" value="Glycogen Phosphorylase B"/>
    <property type="match status" value="2"/>
</dbReference>
<comment type="caution">
    <text evidence="7">The sequence shown here is derived from an EMBL/GenBank/DDBJ whole genome shotgun (WGS) entry which is preliminary data.</text>
</comment>
<evidence type="ECO:0000259" key="6">
    <source>
        <dbReference type="Pfam" id="PF26168"/>
    </source>
</evidence>
<dbReference type="InterPro" id="IPR002213">
    <property type="entry name" value="UDP_glucos_trans"/>
</dbReference>
<name>A0A7J6VYZ0_THATH</name>
<dbReference type="Pfam" id="PF00201">
    <property type="entry name" value="UDPGT"/>
    <property type="match status" value="1"/>
</dbReference>
<dbReference type="InterPro" id="IPR058980">
    <property type="entry name" value="Glyco_transf_N"/>
</dbReference>
<evidence type="ECO:0000313" key="8">
    <source>
        <dbReference type="Proteomes" id="UP000554482"/>
    </source>
</evidence>
<dbReference type="SUPFAM" id="SSF53756">
    <property type="entry name" value="UDP-Glycosyltransferase/glycogen phosphorylase"/>
    <property type="match status" value="1"/>
</dbReference>
<evidence type="ECO:0000256" key="2">
    <source>
        <dbReference type="ARBA" id="ARBA00022679"/>
    </source>
</evidence>
<dbReference type="AlphaFoldDB" id="A0A7J6VYZ0"/>
<dbReference type="CDD" id="cd03784">
    <property type="entry name" value="GT1_Gtf-like"/>
    <property type="match status" value="1"/>
</dbReference>
<dbReference type="OrthoDB" id="5835829at2759"/>
<keyword evidence="2 3" id="KW-0808">Transferase</keyword>
<dbReference type="FunFam" id="3.40.50.2000:FF:000238">
    <property type="entry name" value="Glycosyltransferase"/>
    <property type="match status" value="1"/>
</dbReference>
<organism evidence="7 8">
    <name type="scientific">Thalictrum thalictroides</name>
    <name type="common">Rue-anemone</name>
    <name type="synonym">Anemone thalictroides</name>
    <dbReference type="NCBI Taxonomy" id="46969"/>
    <lineage>
        <taxon>Eukaryota</taxon>
        <taxon>Viridiplantae</taxon>
        <taxon>Streptophyta</taxon>
        <taxon>Embryophyta</taxon>
        <taxon>Tracheophyta</taxon>
        <taxon>Spermatophyta</taxon>
        <taxon>Magnoliopsida</taxon>
        <taxon>Ranunculales</taxon>
        <taxon>Ranunculaceae</taxon>
        <taxon>Thalictroideae</taxon>
        <taxon>Thalictrum</taxon>
    </lineage>
</organism>
<keyword evidence="8" id="KW-1185">Reference proteome</keyword>
<gene>
    <name evidence="7" type="ORF">FRX31_020507</name>
</gene>
<evidence type="ECO:0000256" key="4">
    <source>
        <dbReference type="RuleBase" id="RU362057"/>
    </source>
</evidence>